<comment type="subcellular location">
    <subcellularLocation>
        <location evidence="2">Cytoplasm</location>
        <location evidence="2">Cytoskeleton</location>
    </subcellularLocation>
    <subcellularLocation>
        <location evidence="1">Nucleus</location>
    </subcellularLocation>
</comment>
<dbReference type="InterPro" id="IPR037177">
    <property type="entry name" value="DLC_sf"/>
</dbReference>
<dbReference type="VEuPathDB" id="TriTrypDB:LDHU3_25.0310"/>
<dbReference type="GO" id="GO:0015031">
    <property type="term" value="P:protein transport"/>
    <property type="evidence" value="ECO:0007669"/>
    <property type="project" value="UniProtKB-KW"/>
</dbReference>
<protein>
    <recommendedName>
        <fullName evidence="3">Dynein light chain 1, cytoplasmic</fullName>
    </recommendedName>
</protein>
<feature type="compositionally biased region" description="Low complexity" evidence="12">
    <location>
        <begin position="487"/>
        <end position="501"/>
    </location>
</feature>
<feature type="region of interest" description="Disordered" evidence="12">
    <location>
        <begin position="420"/>
        <end position="537"/>
    </location>
</feature>
<evidence type="ECO:0000256" key="7">
    <source>
        <dbReference type="ARBA" id="ARBA00022816"/>
    </source>
</evidence>
<gene>
    <name evidence="13" type="ORF">CGC21_8225</name>
</gene>
<evidence type="ECO:0000256" key="5">
    <source>
        <dbReference type="ARBA" id="ARBA00022490"/>
    </source>
</evidence>
<comment type="caution">
    <text evidence="13">The sequence shown here is derived from an EMBL/GenBank/DDBJ whole genome shotgun (WGS) entry which is preliminary data.</text>
</comment>
<dbReference type="VEuPathDB" id="TriTrypDB:LdCL_250007600"/>
<keyword evidence="9" id="KW-0206">Cytoskeleton</keyword>
<feature type="compositionally biased region" description="Basic residues" evidence="12">
    <location>
        <begin position="943"/>
        <end position="952"/>
    </location>
</feature>
<evidence type="ECO:0000256" key="10">
    <source>
        <dbReference type="ARBA" id="ARBA00023242"/>
    </source>
</evidence>
<feature type="region of interest" description="Disordered" evidence="12">
    <location>
        <begin position="844"/>
        <end position="952"/>
    </location>
</feature>
<evidence type="ECO:0000256" key="4">
    <source>
        <dbReference type="ARBA" id="ARBA00022448"/>
    </source>
</evidence>
<feature type="coiled-coil region" evidence="11">
    <location>
        <begin position="808"/>
        <end position="835"/>
    </location>
</feature>
<feature type="region of interest" description="Disordered" evidence="12">
    <location>
        <begin position="571"/>
        <end position="591"/>
    </location>
</feature>
<evidence type="ECO:0000256" key="1">
    <source>
        <dbReference type="ARBA" id="ARBA00004123"/>
    </source>
</evidence>
<dbReference type="Gene3D" id="3.30.740.10">
    <property type="entry name" value="Protein Inhibitor Of Neuronal Nitric Oxide Synthase"/>
    <property type="match status" value="1"/>
</dbReference>
<reference evidence="14" key="1">
    <citation type="submission" date="2019-02" db="EMBL/GenBank/DDBJ databases">
        <title>FDA dAtabase for Regulatory Grade micrObial Sequences (FDA-ARGOS): Supporting development and validation of Infectious Disease Dx tests.</title>
        <authorList>
            <person name="Duncan R."/>
            <person name="Fisher C."/>
            <person name="Tallon L."/>
            <person name="Sadzewicz L."/>
            <person name="Sengamalay N."/>
            <person name="Ott S."/>
            <person name="Godinez A."/>
            <person name="Nagaraj S."/>
            <person name="Vavikolanu K."/>
            <person name="Nadendla S."/>
            <person name="Aluvathingal J."/>
            <person name="Sichtig H."/>
        </authorList>
    </citation>
    <scope>NUCLEOTIDE SEQUENCE [LARGE SCALE GENOMIC DNA]</scope>
    <source>
        <strain evidence="14">FDAARGOS_361</strain>
    </source>
</reference>
<dbReference type="EMBL" id="RHLC01000018">
    <property type="protein sequence ID" value="TPP40647.1"/>
    <property type="molecule type" value="Genomic_DNA"/>
</dbReference>
<dbReference type="VEuPathDB" id="TriTrypDB:LDHU3_25.0320"/>
<dbReference type="GO" id="GO:0005868">
    <property type="term" value="C:cytoplasmic dynein complex"/>
    <property type="evidence" value="ECO:0007669"/>
    <property type="project" value="TreeGrafter"/>
</dbReference>
<name>A0A504X6G7_LEIDO</name>
<evidence type="ECO:0000256" key="8">
    <source>
        <dbReference type="ARBA" id="ARBA00022927"/>
    </source>
</evidence>
<evidence type="ECO:0000256" key="6">
    <source>
        <dbReference type="ARBA" id="ARBA00022701"/>
    </source>
</evidence>
<dbReference type="GO" id="GO:0007017">
    <property type="term" value="P:microtubule-based process"/>
    <property type="evidence" value="ECO:0007669"/>
    <property type="project" value="InterPro"/>
</dbReference>
<sequence length="952" mass="104821">MSERKPDVKLADISPEMQADALDIATKAIKEHHLEKDMAAHIKREFDKRYFPTWHCIVGRNFGADVEHEAKNFIYLYVGQVSFDKSELSARHGKSLTTQHFERYYTLYRTETSLTIVDVVDSRARKTVNYDVFTSSSTQLYDQVVEPLLATVLTPDRASQAVVVVDGQSGNRRYTLLDPVEGILARTARAAVAHPGVTSVSVSAVTLEDNNTLTDIMPDRNADAAHEQPTILEDTCEQFTSVEDAHYVVLDSEATWDGVLHRMTAAFAELKHQVISFIFAFHESTGLPNTTMQFVSFTVNEVARGMKSSRHAVSSAAALVECRSPTLTFTATKLLYLLKPTLLGQQPGAWVASFSPVSLLEAAEHETFQEAFAVAQTAARLYSSRIAVLNESLLPASGGRAAPTAGVGLDIERVGECAPLPAVEDGGADMTGAALRSRPGEKSQPSFRTGSRDTSANPQHGDPGHSAAFQHDLVDTPAAAQDRMTESASGLAVASPAAPSSDDSRGTGANCAAQAEPDVDAAPVPVESIQRGASEERSAARYELDTYRVVMERAVDKLRAEVREYAGALRDTREDVRRQKQKSRELQSELEAMRSSYDAAVSENDRLREALRAGHGASDSRLLAALQSGASDSAAQRSRQGPKDKHSTANQQGNDHVARFLRSDLAVLEARVEELTELVAFHQREIQAHVASEHRYRQRILDLEAELREKEREAIADKAAVKEARRAADVARAAAKAPPALSRAAHTSSAIEQEDLRFVEERATEVEYRLREALDALQSERTQRLRLEHLMKRREEEEVSHAAPSDDNELLRSLQRTYEMQLRELKSEMSGFRAELVRHLTKPSVPQNLGDASSYVATPVDRQGRDDPAVVKLQRSSPPRMSPIPDASSTHFSHAGDGVSAHSDRGGDAAPSPLQQRRQRSAQSFEQFMQEEPRYKLHCAPLLRRRPRTPAA</sequence>
<dbReference type="AlphaFoldDB" id="A0A504X6G7"/>
<evidence type="ECO:0000256" key="2">
    <source>
        <dbReference type="ARBA" id="ARBA00004245"/>
    </source>
</evidence>
<feature type="compositionally biased region" description="Polar residues" evidence="12">
    <location>
        <begin position="913"/>
        <end position="927"/>
    </location>
</feature>
<dbReference type="GO" id="GO:0045505">
    <property type="term" value="F:dynein intermediate chain binding"/>
    <property type="evidence" value="ECO:0007669"/>
    <property type="project" value="TreeGrafter"/>
</dbReference>
<dbReference type="Pfam" id="PF01221">
    <property type="entry name" value="Dynein_light"/>
    <property type="match status" value="1"/>
</dbReference>
<dbReference type="VEuPathDB" id="TriTrypDB:LdCL_250007700"/>
<dbReference type="FunFam" id="3.30.740.10:FF:000005">
    <property type="entry name" value="Dynein light chain"/>
    <property type="match status" value="1"/>
</dbReference>
<dbReference type="InterPro" id="IPR001372">
    <property type="entry name" value="Dynein_light_chain_typ-1/2"/>
</dbReference>
<keyword evidence="11" id="KW-0175">Coiled coil</keyword>
<dbReference type="PANTHER" id="PTHR11886:SF40">
    <property type="entry name" value="DYNEIN LIGHT CHAIN"/>
    <property type="match status" value="1"/>
</dbReference>
<dbReference type="Proteomes" id="UP000318447">
    <property type="component" value="Unassembled WGS sequence"/>
</dbReference>
<feature type="compositionally biased region" description="Polar residues" evidence="12">
    <location>
        <begin position="443"/>
        <end position="458"/>
    </location>
</feature>
<feature type="region of interest" description="Disordered" evidence="12">
    <location>
        <begin position="628"/>
        <end position="656"/>
    </location>
</feature>
<dbReference type="GO" id="GO:0005874">
    <property type="term" value="C:microtubule"/>
    <property type="evidence" value="ECO:0007669"/>
    <property type="project" value="UniProtKB-KW"/>
</dbReference>
<evidence type="ECO:0000256" key="11">
    <source>
        <dbReference type="SAM" id="Coils"/>
    </source>
</evidence>
<evidence type="ECO:0000313" key="14">
    <source>
        <dbReference type="Proteomes" id="UP000318447"/>
    </source>
</evidence>
<dbReference type="GO" id="GO:0005634">
    <property type="term" value="C:nucleus"/>
    <property type="evidence" value="ECO:0007669"/>
    <property type="project" value="UniProtKB-SubCell"/>
</dbReference>
<accession>A0A504X6G7</accession>
<dbReference type="SUPFAM" id="SSF54648">
    <property type="entry name" value="DLC"/>
    <property type="match status" value="1"/>
</dbReference>
<dbReference type="SMART" id="SM01375">
    <property type="entry name" value="Dynein_light"/>
    <property type="match status" value="1"/>
</dbReference>
<evidence type="ECO:0000256" key="9">
    <source>
        <dbReference type="ARBA" id="ARBA00023212"/>
    </source>
</evidence>
<feature type="coiled-coil region" evidence="11">
    <location>
        <begin position="658"/>
        <end position="727"/>
    </location>
</feature>
<keyword evidence="6" id="KW-0493">Microtubule</keyword>
<evidence type="ECO:0000256" key="3">
    <source>
        <dbReference type="ARBA" id="ARBA00015062"/>
    </source>
</evidence>
<keyword evidence="5" id="KW-0963">Cytoplasm</keyword>
<keyword evidence="4" id="KW-0813">Transport</keyword>
<dbReference type="VEuPathDB" id="TriTrypDB:LdBPK_250250.1"/>
<keyword evidence="8" id="KW-0653">Protein transport</keyword>
<feature type="compositionally biased region" description="Polar residues" evidence="12">
    <location>
        <begin position="628"/>
        <end position="639"/>
    </location>
</feature>
<evidence type="ECO:0000313" key="13">
    <source>
        <dbReference type="EMBL" id="TPP40647.1"/>
    </source>
</evidence>
<evidence type="ECO:0000256" key="12">
    <source>
        <dbReference type="SAM" id="MobiDB-lite"/>
    </source>
</evidence>
<feature type="compositionally biased region" description="Basic and acidic residues" evidence="12">
    <location>
        <begin position="571"/>
        <end position="587"/>
    </location>
</feature>
<dbReference type="PANTHER" id="PTHR11886">
    <property type="entry name" value="DYNEIN LIGHT CHAIN"/>
    <property type="match status" value="1"/>
</dbReference>
<dbReference type="CDD" id="cd21452">
    <property type="entry name" value="DLC-like_DYNLL1_DYNLL2"/>
    <property type="match status" value="1"/>
</dbReference>
<keyword evidence="10" id="KW-0539">Nucleus</keyword>
<dbReference type="VEuPathDB" id="TriTrypDB:LdBPK_250260.1"/>
<organism evidence="13 14">
    <name type="scientific">Leishmania donovani</name>
    <dbReference type="NCBI Taxonomy" id="5661"/>
    <lineage>
        <taxon>Eukaryota</taxon>
        <taxon>Discoba</taxon>
        <taxon>Euglenozoa</taxon>
        <taxon>Kinetoplastea</taxon>
        <taxon>Metakinetoplastina</taxon>
        <taxon>Trypanosomatida</taxon>
        <taxon>Trypanosomatidae</taxon>
        <taxon>Leishmaniinae</taxon>
        <taxon>Leishmania</taxon>
    </lineage>
</organism>
<proteinExistence type="predicted"/>
<dbReference type="GO" id="GO:0051028">
    <property type="term" value="P:mRNA transport"/>
    <property type="evidence" value="ECO:0007669"/>
    <property type="project" value="UniProtKB-KW"/>
</dbReference>
<keyword evidence="7" id="KW-0509">mRNA transport</keyword>